<dbReference type="AlphaFoldDB" id="A0A1V9ZX33"/>
<gene>
    <name evidence="1" type="ORF">THRCLA_21385</name>
</gene>
<dbReference type="OrthoDB" id="129307at2759"/>
<evidence type="ECO:0000313" key="2">
    <source>
        <dbReference type="Proteomes" id="UP000243217"/>
    </source>
</evidence>
<keyword evidence="2" id="KW-1185">Reference proteome</keyword>
<accession>A0A1V9ZX33</accession>
<dbReference type="InterPro" id="IPR027417">
    <property type="entry name" value="P-loop_NTPase"/>
</dbReference>
<reference evidence="1 2" key="1">
    <citation type="journal article" date="2014" name="Genome Biol. Evol.">
        <title>The secreted proteins of Achlya hypogyna and Thraustotheca clavata identify the ancestral oomycete secretome and reveal gene acquisitions by horizontal gene transfer.</title>
        <authorList>
            <person name="Misner I."/>
            <person name="Blouin N."/>
            <person name="Leonard G."/>
            <person name="Richards T.A."/>
            <person name="Lane C.E."/>
        </authorList>
    </citation>
    <scope>NUCLEOTIDE SEQUENCE [LARGE SCALE GENOMIC DNA]</scope>
    <source>
        <strain evidence="1 2">ATCC 34112</strain>
    </source>
</reference>
<evidence type="ECO:0000313" key="1">
    <source>
        <dbReference type="EMBL" id="OQS02566.1"/>
    </source>
</evidence>
<comment type="caution">
    <text evidence="1">The sequence shown here is derived from an EMBL/GenBank/DDBJ whole genome shotgun (WGS) entry which is preliminary data.</text>
</comment>
<proteinExistence type="predicted"/>
<name>A0A1V9ZX33_9STRA</name>
<dbReference type="Proteomes" id="UP000243217">
    <property type="component" value="Unassembled WGS sequence"/>
</dbReference>
<dbReference type="Gene3D" id="3.40.50.300">
    <property type="entry name" value="P-loop containing nucleotide triphosphate hydrolases"/>
    <property type="match status" value="1"/>
</dbReference>
<organism evidence="1 2">
    <name type="scientific">Thraustotheca clavata</name>
    <dbReference type="NCBI Taxonomy" id="74557"/>
    <lineage>
        <taxon>Eukaryota</taxon>
        <taxon>Sar</taxon>
        <taxon>Stramenopiles</taxon>
        <taxon>Oomycota</taxon>
        <taxon>Saprolegniomycetes</taxon>
        <taxon>Saprolegniales</taxon>
        <taxon>Achlyaceae</taxon>
        <taxon>Thraustotheca</taxon>
    </lineage>
</organism>
<dbReference type="SUPFAM" id="SSF52540">
    <property type="entry name" value="P-loop containing nucleoside triphosphate hydrolases"/>
    <property type="match status" value="1"/>
</dbReference>
<sequence length="198" mass="23706">MGNSKEKKCQIYKPLIILNKKLSLQYVVPSGPARQDHFIKQSRHIKRFKMEYPHPLFLLYGPRHFGKTTIAIDILEWIRNKPNIKAIYIELRKSDVANENQLVKEYTEKDKVQLCLIVDEFDIIFSNQELAKYYFLTLRQWRLQPYFRGFLGVGSHQLPFTLNQMRDFFKLIESRYAFTKSLQSEIINVFMWCTCRTK</sequence>
<dbReference type="EMBL" id="JNBS01001112">
    <property type="protein sequence ID" value="OQS02566.1"/>
    <property type="molecule type" value="Genomic_DNA"/>
</dbReference>
<protein>
    <submittedName>
        <fullName evidence="1">Uncharacterized protein</fullName>
    </submittedName>
</protein>